<accession>D2VMR4</accession>
<dbReference type="FunCoup" id="D2VMR4">
    <property type="interactions" value="19"/>
</dbReference>
<dbReference type="GO" id="GO:1990380">
    <property type="term" value="F:K48-linked deubiquitinase activity"/>
    <property type="evidence" value="ECO:0007669"/>
    <property type="project" value="InterPro"/>
</dbReference>
<feature type="compositionally biased region" description="Basic and acidic residues" evidence="1">
    <location>
        <begin position="481"/>
        <end position="491"/>
    </location>
</feature>
<dbReference type="OrthoDB" id="10261212at2759"/>
<name>D2VMR4_NAEGR</name>
<dbReference type="Proteomes" id="UP000006671">
    <property type="component" value="Unassembled WGS sequence"/>
</dbReference>
<dbReference type="InterPro" id="IPR007518">
    <property type="entry name" value="MINDY"/>
</dbReference>
<dbReference type="GO" id="GO:0071944">
    <property type="term" value="C:cell periphery"/>
    <property type="evidence" value="ECO:0007669"/>
    <property type="project" value="TreeGrafter"/>
</dbReference>
<evidence type="ECO:0000259" key="2">
    <source>
        <dbReference type="Pfam" id="PF04424"/>
    </source>
</evidence>
<dbReference type="RefSeq" id="XP_002674620.1">
    <property type="nucleotide sequence ID" value="XM_002674574.1"/>
</dbReference>
<sequence length="512" mass="58382">MDDHTNNQEEQQQQSEEATFVNMEEGDTIQLAAKDVDEEGTIEKYRVKRVLIGERRTPIVLQNLNGPCPLIAVFNIISLRGGDVSAIDNFIVNGFITNESLVQILAQSMLDTYNLKYSKSDTDGEKGKMLQAALDSVPKLKHGLDVNVQFTEGVHGFTTCDLSVFNFFNIKLMHGWLVDSESELETFKALKSLSYDQAVEKIVLMNELINAEEQMKKSGKVIEQILSAHVDLTELKTPEEMVTRLPVDQKNDIISQGSLIQTFLTNSPSQLTQYGLASLHNSLADRKIAIFFRNNHFSVICKIQEAILTLCTNETLLNETNIVWENLTIHGEDQQYYLGDFTPFRMLETHSQNYEYYQQEKAPVVDSKQHDEDLQLALQLQREEEMAYQQEMMHEQQQQTRQPQAHPHPQQQQQFNPQFQQPQQQANNPQTSPRVVQTPLEQDPSIPYANVPTIREKKPGSNTTKKHGANAYANQASQLRELNKQRQERELASPQVSQSSKKTKKESDCIIC</sequence>
<feature type="compositionally biased region" description="Low complexity" evidence="1">
    <location>
        <begin position="387"/>
        <end position="431"/>
    </location>
</feature>
<evidence type="ECO:0000256" key="1">
    <source>
        <dbReference type="SAM" id="MobiDB-lite"/>
    </source>
</evidence>
<dbReference type="Pfam" id="PF04424">
    <property type="entry name" value="MINDY_DUB"/>
    <property type="match status" value="1"/>
</dbReference>
<dbReference type="GO" id="GO:0004843">
    <property type="term" value="F:cysteine-type deubiquitinase activity"/>
    <property type="evidence" value="ECO:0007669"/>
    <property type="project" value="InterPro"/>
</dbReference>
<keyword evidence="4" id="KW-1185">Reference proteome</keyword>
<dbReference type="VEuPathDB" id="AmoebaDB:NAEGRDRAFT_80571"/>
<protein>
    <recommendedName>
        <fullName evidence="2">MINDY deubiquitinase domain-containing protein</fullName>
    </recommendedName>
</protein>
<dbReference type="PANTHER" id="PTHR18063:SF6">
    <property type="entry name" value="UBIQUITIN CARBOXYL-TERMINAL HYDROLASE"/>
    <property type="match status" value="1"/>
</dbReference>
<dbReference type="GO" id="GO:0071108">
    <property type="term" value="P:protein K48-linked deubiquitination"/>
    <property type="evidence" value="ECO:0007669"/>
    <property type="project" value="TreeGrafter"/>
</dbReference>
<feature type="region of interest" description="Disordered" evidence="1">
    <location>
        <begin position="387"/>
        <end position="512"/>
    </location>
</feature>
<evidence type="ECO:0000313" key="3">
    <source>
        <dbReference type="EMBL" id="EFC41876.1"/>
    </source>
</evidence>
<proteinExistence type="predicted"/>
<dbReference type="AlphaFoldDB" id="D2VMR4"/>
<reference evidence="3 4" key="1">
    <citation type="journal article" date="2010" name="Cell">
        <title>The genome of Naegleria gruberi illuminates early eukaryotic versatility.</title>
        <authorList>
            <person name="Fritz-Laylin L.K."/>
            <person name="Prochnik S.E."/>
            <person name="Ginger M.L."/>
            <person name="Dacks J.B."/>
            <person name="Carpenter M.L."/>
            <person name="Field M.C."/>
            <person name="Kuo A."/>
            <person name="Paredez A."/>
            <person name="Chapman J."/>
            <person name="Pham J."/>
            <person name="Shu S."/>
            <person name="Neupane R."/>
            <person name="Cipriano M."/>
            <person name="Mancuso J."/>
            <person name="Tu H."/>
            <person name="Salamov A."/>
            <person name="Lindquist E."/>
            <person name="Shapiro H."/>
            <person name="Lucas S."/>
            <person name="Grigoriev I.V."/>
            <person name="Cande W.Z."/>
            <person name="Fulton C."/>
            <person name="Rokhsar D.S."/>
            <person name="Dawson S.C."/>
        </authorList>
    </citation>
    <scope>NUCLEOTIDE SEQUENCE [LARGE SCALE GENOMIC DNA]</scope>
    <source>
        <strain evidence="3 4">NEG-M</strain>
    </source>
</reference>
<feature type="domain" description="MINDY deubiquitinase" evidence="2">
    <location>
        <begin position="44"/>
        <end position="341"/>
    </location>
</feature>
<gene>
    <name evidence="3" type="ORF">NAEGRDRAFT_80571</name>
</gene>
<dbReference type="STRING" id="5762.D2VMR4"/>
<dbReference type="PANTHER" id="PTHR18063">
    <property type="entry name" value="NF-E2 INDUCIBLE PROTEIN"/>
    <property type="match status" value="1"/>
</dbReference>
<evidence type="ECO:0000313" key="4">
    <source>
        <dbReference type="Proteomes" id="UP000006671"/>
    </source>
</evidence>
<dbReference type="eggNOG" id="KOG2427">
    <property type="taxonomic scope" value="Eukaryota"/>
</dbReference>
<dbReference type="InterPro" id="IPR033979">
    <property type="entry name" value="MINDY_domain"/>
</dbReference>
<organism evidence="4">
    <name type="scientific">Naegleria gruberi</name>
    <name type="common">Amoeba</name>
    <dbReference type="NCBI Taxonomy" id="5762"/>
    <lineage>
        <taxon>Eukaryota</taxon>
        <taxon>Discoba</taxon>
        <taxon>Heterolobosea</taxon>
        <taxon>Tetramitia</taxon>
        <taxon>Eutetramitia</taxon>
        <taxon>Vahlkampfiidae</taxon>
        <taxon>Naegleria</taxon>
    </lineage>
</organism>
<dbReference type="InParanoid" id="D2VMR4"/>
<dbReference type="KEGG" id="ngr:NAEGRDRAFT_80571"/>
<dbReference type="GeneID" id="8855092"/>
<dbReference type="GO" id="GO:0016807">
    <property type="term" value="F:cysteine-type carboxypeptidase activity"/>
    <property type="evidence" value="ECO:0007669"/>
    <property type="project" value="TreeGrafter"/>
</dbReference>
<dbReference type="OMA" id="TNIVWEN"/>
<dbReference type="GO" id="GO:0005829">
    <property type="term" value="C:cytosol"/>
    <property type="evidence" value="ECO:0007669"/>
    <property type="project" value="TreeGrafter"/>
</dbReference>
<dbReference type="EMBL" id="GG738883">
    <property type="protein sequence ID" value="EFC41876.1"/>
    <property type="molecule type" value="Genomic_DNA"/>
</dbReference>